<dbReference type="Gene3D" id="3.40.50.720">
    <property type="entry name" value="NAD(P)-binding Rossmann-like Domain"/>
    <property type="match status" value="1"/>
</dbReference>
<dbReference type="RefSeq" id="WP_057917308.1">
    <property type="nucleotide sequence ID" value="NZ_CP011129.1"/>
</dbReference>
<keyword evidence="3 12" id="KW-0963">Cytoplasm</keyword>
<evidence type="ECO:0000256" key="9">
    <source>
        <dbReference type="ARBA" id="ARBA00022984"/>
    </source>
</evidence>
<dbReference type="GO" id="GO:0008764">
    <property type="term" value="F:UDP-N-acetylmuramoylalanine-D-glutamate ligase activity"/>
    <property type="evidence" value="ECO:0007669"/>
    <property type="project" value="UniProtKB-EC"/>
</dbReference>
<evidence type="ECO:0000256" key="10">
    <source>
        <dbReference type="ARBA" id="ARBA00023306"/>
    </source>
</evidence>
<dbReference type="GO" id="GO:0009252">
    <property type="term" value="P:peptidoglycan biosynthetic process"/>
    <property type="evidence" value="ECO:0007669"/>
    <property type="project" value="UniProtKB-UniRule"/>
</dbReference>
<dbReference type="EC" id="6.3.2.53" evidence="12"/>
<dbReference type="UniPathway" id="UPA00219"/>
<dbReference type="SUPFAM" id="SSF53623">
    <property type="entry name" value="MurD-like peptide ligases, catalytic domain"/>
    <property type="match status" value="1"/>
</dbReference>
<accession>A0A0S2F8E0</accession>
<keyword evidence="5 12" id="KW-0132">Cell division</keyword>
<keyword evidence="6 12" id="KW-0547">Nucleotide-binding</keyword>
<dbReference type="Gene3D" id="3.90.190.20">
    <property type="entry name" value="Mur ligase, C-terminal domain"/>
    <property type="match status" value="1"/>
</dbReference>
<evidence type="ECO:0000313" key="16">
    <source>
        <dbReference type="EMBL" id="ALN79808.1"/>
    </source>
</evidence>
<evidence type="ECO:0000259" key="14">
    <source>
        <dbReference type="Pfam" id="PF02875"/>
    </source>
</evidence>
<dbReference type="InterPro" id="IPR043687">
    <property type="entry name" value="MurD2"/>
</dbReference>
<comment type="catalytic activity">
    <reaction evidence="13">
        <text>UDP-N-acetyl-alpha-D-muramoyl-L-alanine + D-glutamate + ATP = UDP-N-acetyl-alpha-D-muramoyl-L-alanyl-D-glutamate + ADP + phosphate + H(+)</text>
        <dbReference type="Rhea" id="RHEA:16429"/>
        <dbReference type="ChEBI" id="CHEBI:15378"/>
        <dbReference type="ChEBI" id="CHEBI:29986"/>
        <dbReference type="ChEBI" id="CHEBI:30616"/>
        <dbReference type="ChEBI" id="CHEBI:43474"/>
        <dbReference type="ChEBI" id="CHEBI:83898"/>
        <dbReference type="ChEBI" id="CHEBI:83900"/>
        <dbReference type="ChEBI" id="CHEBI:456216"/>
        <dbReference type="EC" id="6.3.2.9"/>
    </reaction>
</comment>
<proteinExistence type="inferred from homology"/>
<dbReference type="GO" id="GO:0005737">
    <property type="term" value="C:cytoplasm"/>
    <property type="evidence" value="ECO:0007669"/>
    <property type="project" value="UniProtKB-SubCell"/>
</dbReference>
<dbReference type="GO" id="GO:0051301">
    <property type="term" value="P:cell division"/>
    <property type="evidence" value="ECO:0007669"/>
    <property type="project" value="UniProtKB-KW"/>
</dbReference>
<evidence type="ECO:0000256" key="13">
    <source>
        <dbReference type="RuleBase" id="RU003664"/>
    </source>
</evidence>
<keyword evidence="9 12" id="KW-0573">Peptidoglycan synthesis</keyword>
<dbReference type="GO" id="GO:0008360">
    <property type="term" value="P:regulation of cell shape"/>
    <property type="evidence" value="ECO:0007669"/>
    <property type="project" value="UniProtKB-KW"/>
</dbReference>
<dbReference type="GO" id="GO:0071555">
    <property type="term" value="P:cell wall organization"/>
    <property type="evidence" value="ECO:0007669"/>
    <property type="project" value="UniProtKB-KW"/>
</dbReference>
<comment type="function">
    <text evidence="12">Cell wall formation. Catalyzes the addition of L-glutamate to the nucleotide precursor UDP-N-acetylmuramoyl-L-alanine.</text>
</comment>
<evidence type="ECO:0000256" key="2">
    <source>
        <dbReference type="ARBA" id="ARBA00004752"/>
    </source>
</evidence>
<feature type="domain" description="Mur ligase central" evidence="15">
    <location>
        <begin position="115"/>
        <end position="284"/>
    </location>
</feature>
<dbReference type="InterPro" id="IPR005762">
    <property type="entry name" value="MurD"/>
</dbReference>
<dbReference type="GO" id="GO:0005524">
    <property type="term" value="F:ATP binding"/>
    <property type="evidence" value="ECO:0007669"/>
    <property type="project" value="UniProtKB-UniRule"/>
</dbReference>
<feature type="domain" description="Mur ligase C-terminal" evidence="14">
    <location>
        <begin position="307"/>
        <end position="427"/>
    </location>
</feature>
<dbReference type="InterPro" id="IPR018109">
    <property type="entry name" value="Folylpolyglutamate_synth_CS"/>
</dbReference>
<dbReference type="PATRIC" id="fig|84531.8.peg.1681"/>
<dbReference type="InterPro" id="IPR013221">
    <property type="entry name" value="Mur_ligase_cen"/>
</dbReference>
<keyword evidence="17" id="KW-1185">Reference proteome</keyword>
<name>A0A0S2F8E0_LYSAN</name>
<comment type="function">
    <text evidence="13">Cell wall formation. Catalyzes the addition of glutamate to the nucleotide precursor UDP-N-acetylmuramoyl-L-alanine (UMA).</text>
</comment>
<evidence type="ECO:0000256" key="3">
    <source>
        <dbReference type="ARBA" id="ARBA00022490"/>
    </source>
</evidence>
<keyword evidence="4 12" id="KW-0436">Ligase</keyword>
<dbReference type="Gene3D" id="3.40.1190.10">
    <property type="entry name" value="Mur-like, catalytic domain"/>
    <property type="match status" value="1"/>
</dbReference>
<gene>
    <name evidence="16" type="primary">murD</name>
    <name evidence="12" type="synonym">murD2</name>
    <name evidence="16" type="ORF">LA76x_1652</name>
</gene>
<keyword evidence="7 12" id="KW-0067">ATP-binding</keyword>
<evidence type="ECO:0000256" key="12">
    <source>
        <dbReference type="HAMAP-Rule" id="MF_02208"/>
    </source>
</evidence>
<evidence type="ECO:0000256" key="5">
    <source>
        <dbReference type="ARBA" id="ARBA00022618"/>
    </source>
</evidence>
<dbReference type="PANTHER" id="PTHR43692:SF1">
    <property type="entry name" value="UDP-N-ACETYLMURAMOYLALANINE--D-GLUTAMATE LIGASE"/>
    <property type="match status" value="1"/>
</dbReference>
<keyword evidence="11 12" id="KW-0961">Cell wall biogenesis/degradation</keyword>
<dbReference type="STRING" id="84531.LA76x_1652"/>
<evidence type="ECO:0000256" key="6">
    <source>
        <dbReference type="ARBA" id="ARBA00022741"/>
    </source>
</evidence>
<dbReference type="SUPFAM" id="SSF53244">
    <property type="entry name" value="MurD-like peptide ligases, peptide-binding domain"/>
    <property type="match status" value="1"/>
</dbReference>
<dbReference type="HAMAP" id="MF_02208">
    <property type="entry name" value="MurD2_subfam"/>
    <property type="match status" value="1"/>
</dbReference>
<organism evidence="16 17">
    <name type="scientific">Lysobacter antibioticus</name>
    <dbReference type="NCBI Taxonomy" id="84531"/>
    <lineage>
        <taxon>Bacteria</taxon>
        <taxon>Pseudomonadati</taxon>
        <taxon>Pseudomonadota</taxon>
        <taxon>Gammaproteobacteria</taxon>
        <taxon>Lysobacterales</taxon>
        <taxon>Lysobacteraceae</taxon>
        <taxon>Lysobacter</taxon>
    </lineage>
</organism>
<evidence type="ECO:0000256" key="7">
    <source>
        <dbReference type="ARBA" id="ARBA00022840"/>
    </source>
</evidence>
<dbReference type="Proteomes" id="UP000060787">
    <property type="component" value="Chromosome"/>
</dbReference>
<comment type="catalytic activity">
    <reaction evidence="12">
        <text>UDP-N-acetyl-alpha-D-muramoyl-L-alanine + L-glutamate + ATP = UDP-N-acetyl-alpha-D-muramoyl-L-alanyl-L-glutamate + ADP + phosphate + H(+)</text>
        <dbReference type="Rhea" id="RHEA:58816"/>
        <dbReference type="ChEBI" id="CHEBI:15378"/>
        <dbReference type="ChEBI" id="CHEBI:29985"/>
        <dbReference type="ChEBI" id="CHEBI:30616"/>
        <dbReference type="ChEBI" id="CHEBI:43474"/>
        <dbReference type="ChEBI" id="CHEBI:83898"/>
        <dbReference type="ChEBI" id="CHEBI:142725"/>
        <dbReference type="ChEBI" id="CHEBI:456216"/>
        <dbReference type="EC" id="6.3.2.53"/>
    </reaction>
</comment>
<dbReference type="HAMAP" id="MF_00639">
    <property type="entry name" value="MurD"/>
    <property type="match status" value="1"/>
</dbReference>
<dbReference type="Pfam" id="PF02875">
    <property type="entry name" value="Mur_ligase_C"/>
    <property type="match status" value="1"/>
</dbReference>
<evidence type="ECO:0000256" key="1">
    <source>
        <dbReference type="ARBA" id="ARBA00004496"/>
    </source>
</evidence>
<dbReference type="eggNOG" id="COG0771">
    <property type="taxonomic scope" value="Bacteria"/>
</dbReference>
<sequence>MLISQLDGQRVALWGWGREGRAAYQAIRSRQPELALTLFCSADEAADARGLNDARLAVETAATAERLSAFDWVIKSPGISPYRAEALAAAEQGTRFIGGTALWFGEHADARAVCVTGTKGKSTTTSLLAHLLRAGGHRTALAGNIGLPLLEVLDPPQPPEFWAIELSSYQTGDVAAGGARPEVAIALNIYPEHLDWHGSQARYVEDKLRLLTAGKPKIAVLNANDAVLAGLDLPDSEIRWFGREDGWHLRGDVLWRGEREVLDTSALPLPGRHNRSNLCAVLTAIEALGVDAAPLAAHAASFRPLPHRLQQLGERDGLVYVNDSISTTPHASLAALDCFAGRRIAILLGGHDRGIDWQVFADAMRRQAPVAIVTMGENGPRIHELLASIAAQSDFRLSAAKDLAEAMAQAQAALREGGGEGGVVLLSPGAPSYGPYRDYVARGRHFAELAGFDPDSISTIAGLGIA</sequence>
<evidence type="ECO:0000259" key="15">
    <source>
        <dbReference type="Pfam" id="PF08245"/>
    </source>
</evidence>
<evidence type="ECO:0000256" key="8">
    <source>
        <dbReference type="ARBA" id="ARBA00022960"/>
    </source>
</evidence>
<feature type="binding site" evidence="12">
    <location>
        <begin position="117"/>
        <end position="123"/>
    </location>
    <ligand>
        <name>ATP</name>
        <dbReference type="ChEBI" id="CHEBI:30616"/>
    </ligand>
</feature>
<dbReference type="GO" id="GO:0004326">
    <property type="term" value="F:tetrahydrofolylpolyglutamate synthase activity"/>
    <property type="evidence" value="ECO:0007669"/>
    <property type="project" value="InterPro"/>
</dbReference>
<dbReference type="KEGG" id="lab:LA76x_1652"/>
<dbReference type="Pfam" id="PF08245">
    <property type="entry name" value="Mur_ligase_M"/>
    <property type="match status" value="1"/>
</dbReference>
<evidence type="ECO:0000256" key="4">
    <source>
        <dbReference type="ARBA" id="ARBA00022598"/>
    </source>
</evidence>
<dbReference type="InterPro" id="IPR036615">
    <property type="entry name" value="Mur_ligase_C_dom_sf"/>
</dbReference>
<keyword evidence="8 12" id="KW-0133">Cell shape</keyword>
<keyword evidence="10 12" id="KW-0131">Cell cycle</keyword>
<evidence type="ECO:0000256" key="11">
    <source>
        <dbReference type="ARBA" id="ARBA00023316"/>
    </source>
</evidence>
<comment type="similarity">
    <text evidence="12">Belongs to the MurCDEF family. MurD2 subfamily.</text>
</comment>
<dbReference type="AlphaFoldDB" id="A0A0S2F8E0"/>
<reference evidence="16 17" key="1">
    <citation type="journal article" date="2015" name="BMC Genomics">
        <title>Comparative genomics and metabolic profiling of the genus Lysobacter.</title>
        <authorList>
            <person name="de Bruijn I."/>
            <person name="Cheng X."/>
            <person name="de Jager V."/>
            <person name="Exposito R.G."/>
            <person name="Watrous J."/>
            <person name="Patel N."/>
            <person name="Postma J."/>
            <person name="Dorrestein P.C."/>
            <person name="Kobayashi D."/>
            <person name="Raaijmakers J.M."/>
        </authorList>
    </citation>
    <scope>NUCLEOTIDE SEQUENCE [LARGE SCALE GENOMIC DNA]</scope>
    <source>
        <strain evidence="16 17">76</strain>
    </source>
</reference>
<evidence type="ECO:0000313" key="17">
    <source>
        <dbReference type="Proteomes" id="UP000060787"/>
    </source>
</evidence>
<dbReference type="PANTHER" id="PTHR43692">
    <property type="entry name" value="UDP-N-ACETYLMURAMOYLALANINE--D-GLUTAMATE LIGASE"/>
    <property type="match status" value="1"/>
</dbReference>
<comment type="subcellular location">
    <subcellularLocation>
        <location evidence="1 12 13">Cytoplasm</location>
    </subcellularLocation>
</comment>
<dbReference type="InterPro" id="IPR036565">
    <property type="entry name" value="Mur-like_cat_sf"/>
</dbReference>
<dbReference type="PROSITE" id="PS01011">
    <property type="entry name" value="FOLYLPOLYGLU_SYNT_1"/>
    <property type="match status" value="1"/>
</dbReference>
<comment type="pathway">
    <text evidence="2 12 13">Cell wall biogenesis; peptidoglycan biosynthesis.</text>
</comment>
<protein>
    <recommendedName>
        <fullName evidence="12">UDP-N-acetylmuramoyl-L-alanine--L-glutamate ligase</fullName>
        <ecNumber evidence="12">6.3.2.53</ecNumber>
    </recommendedName>
    <alternativeName>
        <fullName evidence="12">UDP-N-acetylmuramoyl-L-alanyl-L-glutamate synthetase</fullName>
        <shortName evidence="12">UDP-MurNAc-L-Ala-L-Glu synthetase</shortName>
    </alternativeName>
</protein>
<dbReference type="NCBIfam" id="TIGR01087">
    <property type="entry name" value="murD"/>
    <property type="match status" value="1"/>
</dbReference>
<dbReference type="EMBL" id="CP011129">
    <property type="protein sequence ID" value="ALN79808.1"/>
    <property type="molecule type" value="Genomic_DNA"/>
</dbReference>
<dbReference type="InterPro" id="IPR004101">
    <property type="entry name" value="Mur_ligase_C"/>
</dbReference>